<sequence>MYYCFTRWAGADQVHGSSIRLQVTDGLQVFRFVTSNYLTVFTAFFSYKVTSYK</sequence>
<protein>
    <submittedName>
        <fullName evidence="1">Uncharacterized protein</fullName>
    </submittedName>
</protein>
<proteinExistence type="predicted"/>
<evidence type="ECO:0000313" key="1">
    <source>
        <dbReference type="EMBL" id="XCH41888.1"/>
    </source>
</evidence>
<organism evidence="1">
    <name type="scientific">Salmonella phage PMBT21</name>
    <dbReference type="NCBI Taxonomy" id="3153512"/>
    <lineage>
        <taxon>Viruses</taxon>
        <taxon>Duplodnaviria</taxon>
        <taxon>Heunggongvirae</taxon>
        <taxon>Uroviricota</taxon>
        <taxon>Caudoviricetes</taxon>
    </lineage>
</organism>
<name>A0AAU8GJM9_9CAUD</name>
<dbReference type="EMBL" id="PP810244">
    <property type="protein sequence ID" value="XCH41888.1"/>
    <property type="molecule type" value="Genomic_DNA"/>
</dbReference>
<reference evidence="1" key="1">
    <citation type="submission" date="2024-05" db="EMBL/GenBank/DDBJ databases">
        <title>This phage originates from the Bacteriophage catalogue of the Bacteriophage Competence Centre, Department of Microbiology und Biotechnology, Max Rubner-Institut, Kiel, Germany.</title>
        <authorList>
            <person name="Sprotte S."/>
            <person name="Brinks E."/>
        </authorList>
    </citation>
    <scope>NUCLEOTIDE SEQUENCE</scope>
</reference>
<accession>A0AAU8GJM9</accession>